<dbReference type="Proteomes" id="UP001152300">
    <property type="component" value="Unassembled WGS sequence"/>
</dbReference>
<dbReference type="EMBL" id="JAPEIS010000016">
    <property type="protein sequence ID" value="KAJ8058324.1"/>
    <property type="molecule type" value="Genomic_DNA"/>
</dbReference>
<reference evidence="1" key="1">
    <citation type="submission" date="2022-11" db="EMBL/GenBank/DDBJ databases">
        <title>Genome Resource of Sclerotinia nivalis Strain SnTB1, a Plant Pathogen Isolated from American Ginseng.</title>
        <authorList>
            <person name="Fan S."/>
        </authorList>
    </citation>
    <scope>NUCLEOTIDE SEQUENCE</scope>
    <source>
        <strain evidence="1">SnTB1</strain>
    </source>
</reference>
<proteinExistence type="predicted"/>
<accession>A0A9X0DD11</accession>
<protein>
    <submittedName>
        <fullName evidence="1">Uncharacterized protein</fullName>
    </submittedName>
</protein>
<sequence length="164" mass="18756">MVNTNTTTMATANMTPQPEIVLNARMLEVCEDFLSKNPTFPKNNTYLGHVLSLTLVVLSRVKFFDENQLLTFMGMTYLPYLLREQKNNPLSPYELWQGLGLCDSGKIDYKSNANQMLNFHGNTPFNHAFQAHLEENCKFVFNLCRKGPRGYQYGKLDLVPVPNL</sequence>
<evidence type="ECO:0000313" key="2">
    <source>
        <dbReference type="Proteomes" id="UP001152300"/>
    </source>
</evidence>
<dbReference type="OrthoDB" id="3522500at2759"/>
<name>A0A9X0DD11_9HELO</name>
<comment type="caution">
    <text evidence="1">The sequence shown here is derived from an EMBL/GenBank/DDBJ whole genome shotgun (WGS) entry which is preliminary data.</text>
</comment>
<gene>
    <name evidence="1" type="ORF">OCU04_012515</name>
</gene>
<dbReference type="AlphaFoldDB" id="A0A9X0DD11"/>
<evidence type="ECO:0000313" key="1">
    <source>
        <dbReference type="EMBL" id="KAJ8058324.1"/>
    </source>
</evidence>
<keyword evidence="2" id="KW-1185">Reference proteome</keyword>
<organism evidence="1 2">
    <name type="scientific">Sclerotinia nivalis</name>
    <dbReference type="NCBI Taxonomy" id="352851"/>
    <lineage>
        <taxon>Eukaryota</taxon>
        <taxon>Fungi</taxon>
        <taxon>Dikarya</taxon>
        <taxon>Ascomycota</taxon>
        <taxon>Pezizomycotina</taxon>
        <taxon>Leotiomycetes</taxon>
        <taxon>Helotiales</taxon>
        <taxon>Sclerotiniaceae</taxon>
        <taxon>Sclerotinia</taxon>
    </lineage>
</organism>